<dbReference type="Gene3D" id="1.10.3210.10">
    <property type="entry name" value="Hypothetical protein af1432"/>
    <property type="match status" value="1"/>
</dbReference>
<dbReference type="NCBIfam" id="NF003009">
    <property type="entry name" value="PRK03826.1"/>
    <property type="match status" value="1"/>
</dbReference>
<sequence>MIKSHFFAYISKIRWLQRWGLKRNTQSENVMEHSWEVATIAHALGLIRNKRFSGNIDANALAVAAMYHDVSEVITGDMPSPIKYHSREITDAYKSIEHQAEQELFSLLPDELKSDYEAVLLEKNLTDEQHLLIKAADTISAYIKCQLEINAGNQEFVKAAEQISAKLQTFALPEVDYFMQVFFDSYSLTLDELMNSNNE</sequence>
<evidence type="ECO:0000313" key="3">
    <source>
        <dbReference type="Proteomes" id="UP001239782"/>
    </source>
</evidence>
<dbReference type="CDD" id="cd00077">
    <property type="entry name" value="HDc"/>
    <property type="match status" value="1"/>
</dbReference>
<organism evidence="2 3">
    <name type="scientific">Pleionea litopenaei</name>
    <dbReference type="NCBI Taxonomy" id="3070815"/>
    <lineage>
        <taxon>Bacteria</taxon>
        <taxon>Pseudomonadati</taxon>
        <taxon>Pseudomonadota</taxon>
        <taxon>Gammaproteobacteria</taxon>
        <taxon>Oceanospirillales</taxon>
        <taxon>Pleioneaceae</taxon>
        <taxon>Pleionea</taxon>
    </lineage>
</organism>
<dbReference type="AlphaFoldDB" id="A0AA51RST2"/>
<dbReference type="SUPFAM" id="SSF109604">
    <property type="entry name" value="HD-domain/PDEase-like"/>
    <property type="match status" value="1"/>
</dbReference>
<dbReference type="RefSeq" id="WP_309202142.1">
    <property type="nucleotide sequence ID" value="NZ_CP133548.1"/>
</dbReference>
<dbReference type="PROSITE" id="PS51831">
    <property type="entry name" value="HD"/>
    <property type="match status" value="1"/>
</dbReference>
<keyword evidence="2" id="KW-0378">Hydrolase</keyword>
<evidence type="ECO:0000259" key="1">
    <source>
        <dbReference type="PROSITE" id="PS51831"/>
    </source>
</evidence>
<reference evidence="2 3" key="1">
    <citation type="submission" date="2023-08" db="EMBL/GenBank/DDBJ databases">
        <title>Pleionea litopenaei sp. nov., isolated from stomach of juvenile Litopenaeus vannamei.</title>
        <authorList>
            <person name="Rho A.M."/>
            <person name="Hwang C.Y."/>
        </authorList>
    </citation>
    <scope>NUCLEOTIDE SEQUENCE [LARGE SCALE GENOMIC DNA]</scope>
    <source>
        <strain evidence="2 3">HL-JVS1</strain>
    </source>
</reference>
<dbReference type="Proteomes" id="UP001239782">
    <property type="component" value="Chromosome"/>
</dbReference>
<accession>A0AA51RST2</accession>
<dbReference type="InterPro" id="IPR003607">
    <property type="entry name" value="HD/PDEase_dom"/>
</dbReference>
<dbReference type="InterPro" id="IPR006674">
    <property type="entry name" value="HD_domain"/>
</dbReference>
<feature type="domain" description="HD" evidence="1">
    <location>
        <begin position="30"/>
        <end position="142"/>
    </location>
</feature>
<protein>
    <submittedName>
        <fullName evidence="2">5'-deoxynucleotidase</fullName>
        <ecNumber evidence="2">3.1.3.89</ecNumber>
    </submittedName>
</protein>
<dbReference type="EMBL" id="CP133548">
    <property type="protein sequence ID" value="WMS87006.1"/>
    <property type="molecule type" value="Genomic_DNA"/>
</dbReference>
<evidence type="ECO:0000313" key="2">
    <source>
        <dbReference type="EMBL" id="WMS87006.1"/>
    </source>
</evidence>
<dbReference type="GO" id="GO:0002953">
    <property type="term" value="F:5'-deoxynucleotidase activity"/>
    <property type="evidence" value="ECO:0007669"/>
    <property type="project" value="UniProtKB-EC"/>
</dbReference>
<dbReference type="Pfam" id="PF12917">
    <property type="entry name" value="YfbR-like"/>
    <property type="match status" value="1"/>
</dbReference>
<dbReference type="KEGG" id="plei:Q9312_17465"/>
<keyword evidence="3" id="KW-1185">Reference proteome</keyword>
<dbReference type="SMART" id="SM00471">
    <property type="entry name" value="HDc"/>
    <property type="match status" value="1"/>
</dbReference>
<gene>
    <name evidence="2" type="primary">yfbR</name>
    <name evidence="2" type="ORF">Q9312_17465</name>
</gene>
<name>A0AA51RST2_9GAMM</name>
<dbReference type="EC" id="3.1.3.89" evidence="2"/>
<proteinExistence type="predicted"/>